<dbReference type="InParanoid" id="A0A165LHB3"/>
<dbReference type="OrthoDB" id="5386199at2759"/>
<reference evidence="2 3" key="1">
    <citation type="journal article" date="2016" name="Mol. Biol. Evol.">
        <title>Comparative Genomics of Early-Diverging Mushroom-Forming Fungi Provides Insights into the Origins of Lignocellulose Decay Capabilities.</title>
        <authorList>
            <person name="Nagy L.G."/>
            <person name="Riley R."/>
            <person name="Tritt A."/>
            <person name="Adam C."/>
            <person name="Daum C."/>
            <person name="Floudas D."/>
            <person name="Sun H."/>
            <person name="Yadav J.S."/>
            <person name="Pangilinan J."/>
            <person name="Larsson K.H."/>
            <person name="Matsuura K."/>
            <person name="Barry K."/>
            <person name="Labutti K."/>
            <person name="Kuo R."/>
            <person name="Ohm R.A."/>
            <person name="Bhattacharya S.S."/>
            <person name="Shirouzu T."/>
            <person name="Yoshinaga Y."/>
            <person name="Martin F.M."/>
            <person name="Grigoriev I.V."/>
            <person name="Hibbett D.S."/>
        </authorList>
    </citation>
    <scope>NUCLEOTIDE SEQUENCE [LARGE SCALE GENOMIC DNA]</scope>
    <source>
        <strain evidence="2 3">HHB12029</strain>
    </source>
</reference>
<evidence type="ECO:0000313" key="2">
    <source>
        <dbReference type="EMBL" id="KZV97845.1"/>
    </source>
</evidence>
<dbReference type="Proteomes" id="UP000077266">
    <property type="component" value="Unassembled WGS sequence"/>
</dbReference>
<organism evidence="2 3">
    <name type="scientific">Exidia glandulosa HHB12029</name>
    <dbReference type="NCBI Taxonomy" id="1314781"/>
    <lineage>
        <taxon>Eukaryota</taxon>
        <taxon>Fungi</taxon>
        <taxon>Dikarya</taxon>
        <taxon>Basidiomycota</taxon>
        <taxon>Agaricomycotina</taxon>
        <taxon>Agaricomycetes</taxon>
        <taxon>Auriculariales</taxon>
        <taxon>Exidiaceae</taxon>
        <taxon>Exidia</taxon>
    </lineage>
</organism>
<dbReference type="EMBL" id="KV425925">
    <property type="protein sequence ID" value="KZV97845.1"/>
    <property type="molecule type" value="Genomic_DNA"/>
</dbReference>
<proteinExistence type="predicted"/>
<keyword evidence="1" id="KW-1133">Transmembrane helix</keyword>
<evidence type="ECO:0000256" key="1">
    <source>
        <dbReference type="SAM" id="Phobius"/>
    </source>
</evidence>
<keyword evidence="1" id="KW-0812">Transmembrane</keyword>
<gene>
    <name evidence="2" type="ORF">EXIGLDRAFT_832593</name>
</gene>
<dbReference type="AlphaFoldDB" id="A0A165LHB3"/>
<keyword evidence="1" id="KW-0472">Membrane</keyword>
<keyword evidence="3" id="KW-1185">Reference proteome</keyword>
<protein>
    <submittedName>
        <fullName evidence="2">Uncharacterized protein</fullName>
    </submittedName>
</protein>
<name>A0A165LHB3_EXIGL</name>
<feature type="non-terminal residue" evidence="2">
    <location>
        <position position="1"/>
    </location>
</feature>
<accession>A0A165LHB3</accession>
<evidence type="ECO:0000313" key="3">
    <source>
        <dbReference type="Proteomes" id="UP000077266"/>
    </source>
</evidence>
<sequence length="218" mass="23800">MNRFPAIACRGLLRTRPSPRLLLTRRFLSVKPAESHTIYTSPTEKPVRLLKLFCVSGTALTFLASPFLLLADASLPLVARLTAIAFATLGTGSTTAFVARYFGGFVSFVRRDPQTGDLTFATTTLLLKPRLTTVYDKAFIVPAERPGAKYSLAEQVAGEGEDGAEETVAQTTDADGRVLGRWIVRWDQGVGRCRAAGKVVRDFQLHEEMLTEPLAPAK</sequence>
<feature type="transmembrane region" description="Helical" evidence="1">
    <location>
        <begin position="77"/>
        <end position="102"/>
    </location>
</feature>
<feature type="transmembrane region" description="Helical" evidence="1">
    <location>
        <begin position="49"/>
        <end position="71"/>
    </location>
</feature>